<dbReference type="Proteomes" id="UP000187209">
    <property type="component" value="Unassembled WGS sequence"/>
</dbReference>
<feature type="coiled-coil region" evidence="1">
    <location>
        <begin position="140"/>
        <end position="206"/>
    </location>
</feature>
<dbReference type="AlphaFoldDB" id="A0A1R2AVE9"/>
<comment type="caution">
    <text evidence="2">The sequence shown here is derived from an EMBL/GenBank/DDBJ whole genome shotgun (WGS) entry which is preliminary data.</text>
</comment>
<proteinExistence type="predicted"/>
<name>A0A1R2AVE9_9CILI</name>
<keyword evidence="3" id="KW-1185">Reference proteome</keyword>
<reference evidence="2 3" key="1">
    <citation type="submission" date="2016-11" db="EMBL/GenBank/DDBJ databases">
        <title>The macronuclear genome of Stentor coeruleus: a giant cell with tiny introns.</title>
        <authorList>
            <person name="Slabodnick M."/>
            <person name="Ruby J.G."/>
            <person name="Reiff S.B."/>
            <person name="Swart E.C."/>
            <person name="Gosai S."/>
            <person name="Prabakaran S."/>
            <person name="Witkowska E."/>
            <person name="Larue G.E."/>
            <person name="Fisher S."/>
            <person name="Freeman R.M."/>
            <person name="Gunawardena J."/>
            <person name="Chu W."/>
            <person name="Stover N.A."/>
            <person name="Gregory B.D."/>
            <person name="Nowacki M."/>
            <person name="Derisi J."/>
            <person name="Roy S.W."/>
            <person name="Marshall W.F."/>
            <person name="Sood P."/>
        </authorList>
    </citation>
    <scope>NUCLEOTIDE SEQUENCE [LARGE SCALE GENOMIC DNA]</scope>
    <source>
        <strain evidence="2">WM001</strain>
    </source>
</reference>
<keyword evidence="1" id="KW-0175">Coiled coil</keyword>
<sequence length="496" mass="58107">MEAPRILINEVIISPRSRHGYSVREVQAYSSQSLRSKKSFQNDYMSTENDMKSEKALVTELSSWENTIKNFSSLEIIREAKSLMERRIQHQNIAEEAINNRKKCFGKDTSPSTSLKFNTTNIRITKRLEEEKFKEKSLYYKQYEDELDKSLRNFEKKLKEINDYRESLRAEVIGMRNELNKSHEELEVCRKNLEKLEKQRKYLTVRTGTASYLSRRASIREEINQRESRYVIISEGITAEITKNTRIIDSFDQECAVLRKEIKLIKNAQIKHFRNLLLEGKDTRNEGLQWLVKKLWKLDENINKTDFSSFLEEKSIDVIMQISKKSKEIEDYLARITNGSFGKSGKSYDSSSDIKSIQTRIAEVSKSIRIKKSETIGFEGKKSIIWENLSPEDFDCKYKGMTGLMVCEQKIERLKNDIKKLQDEEIKRIFKECFLNSYDEKKKIDIKVLIAALVGVDNLDKYSTFVIKLKRDFMSKLSSTKTFNFSSGSKTDRYKV</sequence>
<gene>
    <name evidence="2" type="ORF">SteCoe_34020</name>
</gene>
<evidence type="ECO:0000256" key="1">
    <source>
        <dbReference type="SAM" id="Coils"/>
    </source>
</evidence>
<evidence type="ECO:0000313" key="2">
    <source>
        <dbReference type="EMBL" id="OMJ68511.1"/>
    </source>
</evidence>
<organism evidence="2 3">
    <name type="scientific">Stentor coeruleus</name>
    <dbReference type="NCBI Taxonomy" id="5963"/>
    <lineage>
        <taxon>Eukaryota</taxon>
        <taxon>Sar</taxon>
        <taxon>Alveolata</taxon>
        <taxon>Ciliophora</taxon>
        <taxon>Postciliodesmatophora</taxon>
        <taxon>Heterotrichea</taxon>
        <taxon>Heterotrichida</taxon>
        <taxon>Stentoridae</taxon>
        <taxon>Stentor</taxon>
    </lineage>
</organism>
<dbReference type="OrthoDB" id="296846at2759"/>
<accession>A0A1R2AVE9</accession>
<protein>
    <submittedName>
        <fullName evidence="2">Uncharacterized protein</fullName>
    </submittedName>
</protein>
<evidence type="ECO:0000313" key="3">
    <source>
        <dbReference type="Proteomes" id="UP000187209"/>
    </source>
</evidence>
<dbReference type="EMBL" id="MPUH01001320">
    <property type="protein sequence ID" value="OMJ68511.1"/>
    <property type="molecule type" value="Genomic_DNA"/>
</dbReference>